<comment type="caution">
    <text evidence="3">The sequence shown here is derived from an EMBL/GenBank/DDBJ whole genome shotgun (WGS) entry which is preliminary data.</text>
</comment>
<sequence>MTPRFLAIGDSFTEGVGDPNPRFPNGCRGWADRVARQLAKQDPAWTYANLAVRSKRLRGILDEQLEQGLALRPTLTSLYAGGNDLLEWSADVPALMEEYDDAVARIKAAGSEVLLFTGFDVSLSPLVAPMRRRNWEFNDAVREIAERRGAILVDYWAFEEFAEPACWAEDRLHMSTTGHRQLARRVLETLDVRHTIRPGGPGDELWDRPSSEGLDEASDIPRNTAEASREILRRAARLGRALAEEEAWLRRWVGPMLVRRARGITLGDELEPKWPYPIRPAQGMKWNAKRRARVHVAPGTFLPPDLAPWATGLRERGGQHV</sequence>
<dbReference type="PANTHER" id="PTHR43784">
    <property type="entry name" value="GDSL-LIKE LIPASE/ACYLHYDROLASE, PUTATIVE (AFU_ORTHOLOGUE AFUA_2G00820)-RELATED"/>
    <property type="match status" value="1"/>
</dbReference>
<protein>
    <submittedName>
        <fullName evidence="3">Lysophospholipase L1-like esterase</fullName>
    </submittedName>
</protein>
<dbReference type="EMBL" id="JAVDUI010000001">
    <property type="protein sequence ID" value="MDR6892194.1"/>
    <property type="molecule type" value="Genomic_DNA"/>
</dbReference>
<evidence type="ECO:0000313" key="3">
    <source>
        <dbReference type="EMBL" id="MDR6892194.1"/>
    </source>
</evidence>
<dbReference type="InterPro" id="IPR013830">
    <property type="entry name" value="SGNH_hydro"/>
</dbReference>
<evidence type="ECO:0000313" key="4">
    <source>
        <dbReference type="Proteomes" id="UP001247307"/>
    </source>
</evidence>
<dbReference type="InterPro" id="IPR053140">
    <property type="entry name" value="GDSL_Rv0518-like"/>
</dbReference>
<keyword evidence="4" id="KW-1185">Reference proteome</keyword>
<dbReference type="Pfam" id="PF13472">
    <property type="entry name" value="Lipase_GDSL_2"/>
    <property type="match status" value="1"/>
</dbReference>
<dbReference type="Proteomes" id="UP001247307">
    <property type="component" value="Unassembled WGS sequence"/>
</dbReference>
<dbReference type="AlphaFoldDB" id="A0AAE4C755"/>
<gene>
    <name evidence="3" type="ORF">J2S35_001134</name>
</gene>
<reference evidence="3" key="1">
    <citation type="submission" date="2023-07" db="EMBL/GenBank/DDBJ databases">
        <title>Sequencing the genomes of 1000 actinobacteria strains.</title>
        <authorList>
            <person name="Klenk H.-P."/>
        </authorList>
    </citation>
    <scope>NUCLEOTIDE SEQUENCE</scope>
    <source>
        <strain evidence="3">DSM 13988</strain>
    </source>
</reference>
<dbReference type="InterPro" id="IPR036514">
    <property type="entry name" value="SGNH_hydro_sf"/>
</dbReference>
<feature type="domain" description="SGNH hydrolase-type esterase" evidence="2">
    <location>
        <begin position="7"/>
        <end position="180"/>
    </location>
</feature>
<feature type="region of interest" description="Disordered" evidence="1">
    <location>
        <begin position="198"/>
        <end position="222"/>
    </location>
</feature>
<dbReference type="Gene3D" id="3.40.50.1110">
    <property type="entry name" value="SGNH hydrolase"/>
    <property type="match status" value="1"/>
</dbReference>
<proteinExistence type="predicted"/>
<dbReference type="CDD" id="cd01832">
    <property type="entry name" value="SGNH_hydrolase_like_1"/>
    <property type="match status" value="1"/>
</dbReference>
<dbReference type="SUPFAM" id="SSF52266">
    <property type="entry name" value="SGNH hydrolase"/>
    <property type="match status" value="1"/>
</dbReference>
<organism evidence="3 4">
    <name type="scientific">Falsarthrobacter nasiphocae</name>
    <dbReference type="NCBI Taxonomy" id="189863"/>
    <lineage>
        <taxon>Bacteria</taxon>
        <taxon>Bacillati</taxon>
        <taxon>Actinomycetota</taxon>
        <taxon>Actinomycetes</taxon>
        <taxon>Micrococcales</taxon>
        <taxon>Micrococcaceae</taxon>
        <taxon>Falsarthrobacter</taxon>
    </lineage>
</organism>
<evidence type="ECO:0000259" key="2">
    <source>
        <dbReference type="Pfam" id="PF13472"/>
    </source>
</evidence>
<dbReference type="PANTHER" id="PTHR43784:SF2">
    <property type="entry name" value="GDSL-LIKE LIPASE_ACYLHYDROLASE, PUTATIVE (AFU_ORTHOLOGUE AFUA_2G00820)-RELATED"/>
    <property type="match status" value="1"/>
</dbReference>
<name>A0AAE4C755_9MICC</name>
<dbReference type="RefSeq" id="WP_309850851.1">
    <property type="nucleotide sequence ID" value="NZ_BAAAIU010000005.1"/>
</dbReference>
<evidence type="ECO:0000256" key="1">
    <source>
        <dbReference type="SAM" id="MobiDB-lite"/>
    </source>
</evidence>
<accession>A0AAE4C755</accession>